<evidence type="ECO:0000256" key="15">
    <source>
        <dbReference type="PIRSR" id="PIRSR600823-4"/>
    </source>
</evidence>
<dbReference type="GO" id="GO:0006979">
    <property type="term" value="P:response to oxidative stress"/>
    <property type="evidence" value="ECO:0007669"/>
    <property type="project" value="UniProtKB-UniRule"/>
</dbReference>
<evidence type="ECO:0000256" key="4">
    <source>
        <dbReference type="ARBA" id="ARBA00022617"/>
    </source>
</evidence>
<feature type="binding site" evidence="14">
    <location>
        <position position="81"/>
    </location>
    <ligand>
        <name>Ca(2+)</name>
        <dbReference type="ChEBI" id="CHEBI:29108"/>
        <label>1</label>
    </ligand>
</feature>
<evidence type="ECO:0000256" key="1">
    <source>
        <dbReference type="ARBA" id="ARBA00000189"/>
    </source>
</evidence>
<dbReference type="InterPro" id="IPR019794">
    <property type="entry name" value="Peroxidases_AS"/>
</dbReference>
<comment type="subcellular location">
    <subcellularLocation>
        <location evidence="17">Secreted</location>
    </subcellularLocation>
</comment>
<feature type="binding site" evidence="14">
    <location>
        <position position="250"/>
    </location>
    <ligand>
        <name>Ca(2+)</name>
        <dbReference type="ChEBI" id="CHEBI:29108"/>
        <label>2</label>
    </ligand>
</feature>
<dbReference type="GO" id="GO:0140825">
    <property type="term" value="F:lactoperoxidase activity"/>
    <property type="evidence" value="ECO:0007669"/>
    <property type="project" value="UniProtKB-EC"/>
</dbReference>
<evidence type="ECO:0000256" key="11">
    <source>
        <dbReference type="ARBA" id="ARBA00023324"/>
    </source>
</evidence>
<feature type="binding site" evidence="14">
    <location>
        <position position="72"/>
    </location>
    <ligand>
        <name>Ca(2+)</name>
        <dbReference type="ChEBI" id="CHEBI:29108"/>
        <label>1</label>
    </ligand>
</feature>
<keyword evidence="18" id="KW-0812">Transmembrane</keyword>
<feature type="binding site" evidence="13">
    <location>
        <position position="167"/>
    </location>
    <ligand>
        <name>substrate</name>
    </ligand>
</feature>
<feature type="binding site" evidence="14">
    <location>
        <position position="79"/>
    </location>
    <ligand>
        <name>Ca(2+)</name>
        <dbReference type="ChEBI" id="CHEBI:29108"/>
        <label>1</label>
    </ligand>
</feature>
<accession>A0A6P5FGJ5</accession>
<evidence type="ECO:0000256" key="18">
    <source>
        <dbReference type="SAM" id="Phobius"/>
    </source>
</evidence>
<keyword evidence="11 17" id="KW-0376">Hydrogen peroxide</keyword>
<dbReference type="InterPro" id="IPR033905">
    <property type="entry name" value="Secretory_peroxidase"/>
</dbReference>
<gene>
    <name evidence="21" type="primary">LOC109714473</name>
</gene>
<feature type="transmembrane region" description="Helical" evidence="18">
    <location>
        <begin position="7"/>
        <end position="24"/>
    </location>
</feature>
<comment type="similarity">
    <text evidence="17">Belongs to the peroxidase family. Classical plant (class III) peroxidase subfamily.</text>
</comment>
<dbReference type="PANTHER" id="PTHR31517">
    <property type="match status" value="1"/>
</dbReference>
<dbReference type="OrthoDB" id="2113341at2759"/>
<keyword evidence="9 16" id="KW-1015">Disulfide bond</keyword>
<reference evidence="20" key="1">
    <citation type="journal article" date="2015" name="Nat. Genet.">
        <title>The pineapple genome and the evolution of CAM photosynthesis.</title>
        <authorList>
            <person name="Ming R."/>
            <person name="VanBuren R."/>
            <person name="Wai C.M."/>
            <person name="Tang H."/>
            <person name="Schatz M.C."/>
            <person name="Bowers J.E."/>
            <person name="Lyons E."/>
            <person name="Wang M.L."/>
            <person name="Chen J."/>
            <person name="Biggers E."/>
            <person name="Zhang J."/>
            <person name="Huang L."/>
            <person name="Zhang L."/>
            <person name="Miao W."/>
            <person name="Zhang J."/>
            <person name="Ye Z."/>
            <person name="Miao C."/>
            <person name="Lin Z."/>
            <person name="Wang H."/>
            <person name="Zhou H."/>
            <person name="Yim W.C."/>
            <person name="Priest H.D."/>
            <person name="Zheng C."/>
            <person name="Woodhouse M."/>
            <person name="Edger P.P."/>
            <person name="Guyot R."/>
            <person name="Guo H.B."/>
            <person name="Guo H."/>
            <person name="Zheng G."/>
            <person name="Singh R."/>
            <person name="Sharma A."/>
            <person name="Min X."/>
            <person name="Zheng Y."/>
            <person name="Lee H."/>
            <person name="Gurtowski J."/>
            <person name="Sedlazeck F.J."/>
            <person name="Harkess A."/>
            <person name="McKain M.R."/>
            <person name="Liao Z."/>
            <person name="Fang J."/>
            <person name="Liu J."/>
            <person name="Zhang X."/>
            <person name="Zhang Q."/>
            <person name="Hu W."/>
            <person name="Qin Y."/>
            <person name="Wang K."/>
            <person name="Chen L.Y."/>
            <person name="Shirley N."/>
            <person name="Lin Y.R."/>
            <person name="Liu L.Y."/>
            <person name="Hernandez A.G."/>
            <person name="Wright C.L."/>
            <person name="Bulone V."/>
            <person name="Tuskan G.A."/>
            <person name="Heath K."/>
            <person name="Zee F."/>
            <person name="Moore P.H."/>
            <person name="Sunkar R."/>
            <person name="Leebens-Mack J.H."/>
            <person name="Mockler T."/>
            <person name="Bennetzen J.L."/>
            <person name="Freeling M."/>
            <person name="Sankoff D."/>
            <person name="Paterson A.H."/>
            <person name="Zhu X."/>
            <person name="Yang X."/>
            <person name="Smith J.A."/>
            <person name="Cushman J.C."/>
            <person name="Paull R.E."/>
            <person name="Yu Q."/>
        </authorList>
    </citation>
    <scope>NUCLEOTIDE SEQUENCE [LARGE SCALE GENOMIC DNA]</scope>
    <source>
        <strain evidence="20">cv. F153</strain>
    </source>
</reference>
<evidence type="ECO:0000256" key="17">
    <source>
        <dbReference type="RuleBase" id="RU362060"/>
    </source>
</evidence>
<dbReference type="PANTHER" id="PTHR31517:SF84">
    <property type="entry name" value="PEROXIDASE"/>
    <property type="match status" value="1"/>
</dbReference>
<protein>
    <recommendedName>
        <fullName evidence="17">Peroxidase</fullName>
        <ecNumber evidence="17">1.11.1.7</ecNumber>
    </recommendedName>
</protein>
<evidence type="ECO:0000256" key="16">
    <source>
        <dbReference type="PIRSR" id="PIRSR600823-5"/>
    </source>
</evidence>
<dbReference type="GO" id="GO:0042744">
    <property type="term" value="P:hydrogen peroxide catabolic process"/>
    <property type="evidence" value="ECO:0007669"/>
    <property type="project" value="UniProtKB-KW"/>
</dbReference>
<keyword evidence="4 17" id="KW-0349">Heme</keyword>
<dbReference type="Gene3D" id="1.10.420.10">
    <property type="entry name" value="Peroxidase, domain 2"/>
    <property type="match status" value="1"/>
</dbReference>
<proteinExistence type="inferred from homology"/>
<keyword evidence="6 14" id="KW-0106">Calcium</keyword>
<dbReference type="GO" id="GO:0046872">
    <property type="term" value="F:metal ion binding"/>
    <property type="evidence" value="ECO:0007669"/>
    <property type="project" value="UniProtKB-UniRule"/>
</dbReference>
<evidence type="ECO:0000256" key="2">
    <source>
        <dbReference type="ARBA" id="ARBA00006873"/>
    </source>
</evidence>
<evidence type="ECO:0000256" key="14">
    <source>
        <dbReference type="PIRSR" id="PIRSR600823-3"/>
    </source>
</evidence>
<feature type="site" description="Transition state stabilizer" evidence="15">
    <location>
        <position position="67"/>
    </location>
</feature>
<dbReference type="Pfam" id="PF00141">
    <property type="entry name" value="peroxidase"/>
    <property type="match status" value="1"/>
</dbReference>
<keyword evidence="5 14" id="KW-0479">Metal-binding</keyword>
<keyword evidence="18" id="KW-1133">Transmembrane helix</keyword>
<sequence length="330" mass="35150">MAFKGEVDLVLMLMLIAVICFSFLPTPQAQLQVGFYDTLCPAAELIVRDEVQKAMNISPGAASGLLRLHFHDCFVRGCDASVLLDSTANNTAEKDAPPNTSLRGFEVVDSAKSRLEEACFGIVSCADILAFAARDSSVLSGGQSYPVPAGRRDGRVSVSQETFGNLPPPSSDLNQLTQIFANKGFTQGELVTLSGAHTVGGSHCSSFSNRIYNFSVTAGEDPTLDPTYVTQLQQQCPQGGSNASLLVPIDPISPNTFDSSYYTALLANRSLFSSDQALLDSDATSGQVILYANDTDLFLSDFAAAMVKMGQLDVLTGTNGEIRSNCRVTN</sequence>
<keyword evidence="18" id="KW-0472">Membrane</keyword>
<dbReference type="CDD" id="cd00693">
    <property type="entry name" value="secretory_peroxidase"/>
    <property type="match status" value="1"/>
</dbReference>
<dbReference type="InterPro" id="IPR002016">
    <property type="entry name" value="Haem_peroxidase"/>
</dbReference>
<keyword evidence="3 17" id="KW-0575">Peroxidase</keyword>
<dbReference type="Gene3D" id="1.10.520.10">
    <property type="match status" value="1"/>
</dbReference>
<dbReference type="RefSeq" id="XP_020094702.1">
    <property type="nucleotide sequence ID" value="XM_020239113.1"/>
</dbReference>
<evidence type="ECO:0000259" key="19">
    <source>
        <dbReference type="PROSITE" id="PS50873"/>
    </source>
</evidence>
<reference evidence="21" key="2">
    <citation type="submission" date="2025-08" db="UniProtKB">
        <authorList>
            <consortium name="RefSeq"/>
        </authorList>
    </citation>
    <scope>IDENTIFICATION</scope>
    <source>
        <tissue evidence="21">Leaf</tissue>
    </source>
</reference>
<dbReference type="PROSITE" id="PS00435">
    <property type="entry name" value="PEROXIDASE_1"/>
    <property type="match status" value="1"/>
</dbReference>
<keyword evidence="20" id="KW-1185">Reference proteome</keyword>
<dbReference type="PROSITE" id="PS50873">
    <property type="entry name" value="PEROXIDASE_4"/>
    <property type="match status" value="1"/>
</dbReference>
<dbReference type="AlphaFoldDB" id="A0A6P5FGJ5"/>
<dbReference type="InterPro" id="IPR019793">
    <property type="entry name" value="Peroxidases_heam-ligand_BS"/>
</dbReference>
<feature type="domain" description="Plant heme peroxidase family profile" evidence="19">
    <location>
        <begin position="30"/>
        <end position="330"/>
    </location>
</feature>
<dbReference type="PRINTS" id="PR00458">
    <property type="entry name" value="PEROXIDASE"/>
</dbReference>
<dbReference type="EC" id="1.11.1.7" evidence="17"/>
<feature type="binding site" description="axial binding residue" evidence="14">
    <location>
        <position position="197"/>
    </location>
    <ligand>
        <name>heme b</name>
        <dbReference type="ChEBI" id="CHEBI:60344"/>
    </ligand>
    <ligandPart>
        <name>Fe</name>
        <dbReference type="ChEBI" id="CHEBI:18248"/>
    </ligandPart>
</feature>
<evidence type="ECO:0000256" key="6">
    <source>
        <dbReference type="ARBA" id="ARBA00022837"/>
    </source>
</evidence>
<dbReference type="GO" id="GO:0005576">
    <property type="term" value="C:extracellular region"/>
    <property type="evidence" value="ECO:0007669"/>
    <property type="project" value="UniProtKB-SubCell"/>
</dbReference>
<comment type="cofactor">
    <cofactor evidence="14 17">
        <name>heme b</name>
        <dbReference type="ChEBI" id="CHEBI:60344"/>
    </cofactor>
    <text evidence="14 17">Binds 1 heme b (iron(II)-protoporphyrin IX) group per subunit.</text>
</comment>
<keyword evidence="8 14" id="KW-0408">Iron</keyword>
<dbReference type="SUPFAM" id="SSF48113">
    <property type="entry name" value="Heme-dependent peroxidases"/>
    <property type="match status" value="1"/>
</dbReference>
<feature type="active site" description="Proton acceptor" evidence="12">
    <location>
        <position position="71"/>
    </location>
</feature>
<evidence type="ECO:0000313" key="21">
    <source>
        <dbReference type="RefSeq" id="XP_020094702.1"/>
    </source>
</evidence>
<dbReference type="GeneID" id="109714473"/>
<dbReference type="PROSITE" id="PS00436">
    <property type="entry name" value="PEROXIDASE_2"/>
    <property type="match status" value="1"/>
</dbReference>
<feature type="binding site" evidence="14">
    <location>
        <position position="93"/>
    </location>
    <ligand>
        <name>Ca(2+)</name>
        <dbReference type="ChEBI" id="CHEBI:29108"/>
        <label>1</label>
    </ligand>
</feature>
<name>A0A6P5FGJ5_ANACO</name>
<evidence type="ECO:0000256" key="9">
    <source>
        <dbReference type="ARBA" id="ARBA00023157"/>
    </source>
</evidence>
<evidence type="ECO:0000256" key="3">
    <source>
        <dbReference type="ARBA" id="ARBA00022559"/>
    </source>
</evidence>
<feature type="disulfide bond" evidence="16">
    <location>
        <begin position="73"/>
        <end position="78"/>
    </location>
</feature>
<dbReference type="Proteomes" id="UP000515123">
    <property type="component" value="Linkage group 8"/>
</dbReference>
<evidence type="ECO:0000256" key="5">
    <source>
        <dbReference type="ARBA" id="ARBA00022723"/>
    </source>
</evidence>
<organism evidence="20 21">
    <name type="scientific">Ananas comosus</name>
    <name type="common">Pineapple</name>
    <name type="synonym">Ananas ananas</name>
    <dbReference type="NCBI Taxonomy" id="4615"/>
    <lineage>
        <taxon>Eukaryota</taxon>
        <taxon>Viridiplantae</taxon>
        <taxon>Streptophyta</taxon>
        <taxon>Embryophyta</taxon>
        <taxon>Tracheophyta</taxon>
        <taxon>Spermatophyta</taxon>
        <taxon>Magnoliopsida</taxon>
        <taxon>Liliopsida</taxon>
        <taxon>Poales</taxon>
        <taxon>Bromeliaceae</taxon>
        <taxon>Bromelioideae</taxon>
        <taxon>Ananas</taxon>
    </lineage>
</organism>
<dbReference type="FunFam" id="1.10.420.10:FF:000006">
    <property type="entry name" value="Peroxidase"/>
    <property type="match status" value="1"/>
</dbReference>
<feature type="disulfide bond" evidence="16">
    <location>
        <begin position="125"/>
        <end position="326"/>
    </location>
</feature>
<evidence type="ECO:0000256" key="12">
    <source>
        <dbReference type="PIRSR" id="PIRSR600823-1"/>
    </source>
</evidence>
<feature type="binding site" evidence="14">
    <location>
        <position position="75"/>
    </location>
    <ligand>
        <name>Ca(2+)</name>
        <dbReference type="ChEBI" id="CHEBI:29108"/>
        <label>1</label>
    </ligand>
</feature>
<dbReference type="FunFam" id="1.10.520.10:FF:000001">
    <property type="entry name" value="Peroxidase"/>
    <property type="match status" value="1"/>
</dbReference>
<dbReference type="InterPro" id="IPR010255">
    <property type="entry name" value="Haem_peroxidase_sf"/>
</dbReference>
<feature type="disulfide bond" evidence="16">
    <location>
        <begin position="40"/>
        <end position="119"/>
    </location>
</feature>
<comment type="similarity">
    <text evidence="2">Belongs to the peroxidase family. Ascorbate peroxidase subfamily.</text>
</comment>
<keyword evidence="17" id="KW-0964">Secreted</keyword>
<feature type="binding site" evidence="14">
    <location>
        <position position="77"/>
    </location>
    <ligand>
        <name>Ca(2+)</name>
        <dbReference type="ChEBI" id="CHEBI:29108"/>
        <label>1</label>
    </ligand>
</feature>
<evidence type="ECO:0000256" key="10">
    <source>
        <dbReference type="ARBA" id="ARBA00023180"/>
    </source>
</evidence>
<dbReference type="InterPro" id="IPR000823">
    <property type="entry name" value="Peroxidase_pln"/>
</dbReference>
<comment type="function">
    <text evidence="17">Removal of H(2)O(2), oxidation of toxic reductants, biosynthesis and degradation of lignin, suberization, auxin catabolism, response to environmental stresses such as wounding, pathogen attack and oxidative stress.</text>
</comment>
<feature type="disulfide bond" evidence="16">
    <location>
        <begin position="204"/>
        <end position="236"/>
    </location>
</feature>
<comment type="cofactor">
    <cofactor evidence="14 17">
        <name>Ca(2+)</name>
        <dbReference type="ChEBI" id="CHEBI:29108"/>
    </cofactor>
    <text evidence="14 17">Binds 2 calcium ions per subunit.</text>
</comment>
<evidence type="ECO:0000256" key="8">
    <source>
        <dbReference type="ARBA" id="ARBA00023004"/>
    </source>
</evidence>
<evidence type="ECO:0000313" key="20">
    <source>
        <dbReference type="Proteomes" id="UP000515123"/>
    </source>
</evidence>
<comment type="catalytic activity">
    <reaction evidence="1 17">
        <text>2 a phenolic donor + H2O2 = 2 a phenolic radical donor + 2 H2O</text>
        <dbReference type="Rhea" id="RHEA:56136"/>
        <dbReference type="ChEBI" id="CHEBI:15377"/>
        <dbReference type="ChEBI" id="CHEBI:16240"/>
        <dbReference type="ChEBI" id="CHEBI:139520"/>
        <dbReference type="ChEBI" id="CHEBI:139521"/>
        <dbReference type="EC" id="1.11.1.7"/>
    </reaction>
</comment>
<evidence type="ECO:0000256" key="7">
    <source>
        <dbReference type="ARBA" id="ARBA00023002"/>
    </source>
</evidence>
<dbReference type="GO" id="GO:0020037">
    <property type="term" value="F:heme binding"/>
    <property type="evidence" value="ECO:0007669"/>
    <property type="project" value="UniProtKB-UniRule"/>
</dbReference>
<keyword evidence="10" id="KW-0325">Glycoprotein</keyword>
<feature type="binding site" evidence="14">
    <location>
        <position position="258"/>
    </location>
    <ligand>
        <name>Ca(2+)</name>
        <dbReference type="ChEBI" id="CHEBI:29108"/>
        <label>2</label>
    </ligand>
</feature>
<feature type="binding site" evidence="14">
    <location>
        <position position="198"/>
    </location>
    <ligand>
        <name>Ca(2+)</name>
        <dbReference type="ChEBI" id="CHEBI:29108"/>
        <label>2</label>
    </ligand>
</feature>
<evidence type="ECO:0000256" key="13">
    <source>
        <dbReference type="PIRSR" id="PIRSR600823-2"/>
    </source>
</evidence>
<dbReference type="PRINTS" id="PR00461">
    <property type="entry name" value="PLPEROXIDASE"/>
</dbReference>
<keyword evidence="7 17" id="KW-0560">Oxidoreductase</keyword>